<organism evidence="9 10">
    <name type="scientific">Sphingobacterium faecale</name>
    <dbReference type="NCBI Taxonomy" id="2803775"/>
    <lineage>
        <taxon>Bacteria</taxon>
        <taxon>Pseudomonadati</taxon>
        <taxon>Bacteroidota</taxon>
        <taxon>Sphingobacteriia</taxon>
        <taxon>Sphingobacteriales</taxon>
        <taxon>Sphingobacteriaceae</taxon>
        <taxon>Sphingobacterium</taxon>
    </lineage>
</organism>
<sequence>MNYFKYILIVLAGVVSSCSLVDVMDELPPHALVPENVINDEKSADKLLIGIYSEMRGRAYNDALVWAPSCAAGFFKEGVRDNMSFVGEHSFMGNEISASTTQTGHLWTGMSKTVNYVNYFEKALATADDKTVTEEAKKRMLGEARFLRAHANLYLLTYFGYFWDMNAPLGIVLRKEASSTKDLSKERSSVKESYEFILEDLMYASEHAPEYASENNYRGSRLAAKALLARTHLYMGNFELAAKYAKAVLDNTDGVALESNYAEVFKKNLTAKEMIFGRKLDTEAKRYDNQKWSFQNAGLVLSDLAVQLLKDDPRYKLNTDSAIMEDYYTGEEKFYGMKTLKTWNDKADFGTVFIRLAEMHLIYAEALIRSNQNLSEAADMINILRERAGRPDRVAVTNQSTMQEELLNEIFHELSFEIGHEWYAMVRMNKVAEFKPAITDPNRWVCAIPSAEISYNILARQNPYYIR</sequence>
<proteinExistence type="inferred from homology"/>
<keyword evidence="3 6" id="KW-0732">Signal</keyword>
<name>A0ABS1R6R7_9SPHI</name>
<dbReference type="Pfam" id="PF07980">
    <property type="entry name" value="SusD_RagB"/>
    <property type="match status" value="1"/>
</dbReference>
<accession>A0ABS1R6R7</accession>
<evidence type="ECO:0000259" key="7">
    <source>
        <dbReference type="Pfam" id="PF07980"/>
    </source>
</evidence>
<dbReference type="PROSITE" id="PS51257">
    <property type="entry name" value="PROKAR_LIPOPROTEIN"/>
    <property type="match status" value="1"/>
</dbReference>
<dbReference type="RefSeq" id="WP_202104092.1">
    <property type="nucleotide sequence ID" value="NZ_JAERTY010000009.1"/>
</dbReference>
<evidence type="ECO:0000313" key="9">
    <source>
        <dbReference type="EMBL" id="MBL1410397.1"/>
    </source>
</evidence>
<evidence type="ECO:0000313" key="10">
    <source>
        <dbReference type="Proteomes" id="UP000625283"/>
    </source>
</evidence>
<evidence type="ECO:0000256" key="6">
    <source>
        <dbReference type="SAM" id="SignalP"/>
    </source>
</evidence>
<feature type="chain" id="PRO_5046345631" evidence="6">
    <location>
        <begin position="22"/>
        <end position="467"/>
    </location>
</feature>
<dbReference type="EMBL" id="JAERTY010000009">
    <property type="protein sequence ID" value="MBL1410397.1"/>
    <property type="molecule type" value="Genomic_DNA"/>
</dbReference>
<evidence type="ECO:0000259" key="8">
    <source>
        <dbReference type="Pfam" id="PF14322"/>
    </source>
</evidence>
<comment type="subcellular location">
    <subcellularLocation>
        <location evidence="1">Cell outer membrane</location>
    </subcellularLocation>
</comment>
<protein>
    <submittedName>
        <fullName evidence="9">RagB/SusD family nutrient uptake outer membrane protein</fullName>
    </submittedName>
</protein>
<keyword evidence="10" id="KW-1185">Reference proteome</keyword>
<comment type="similarity">
    <text evidence="2">Belongs to the SusD family.</text>
</comment>
<reference evidence="9 10" key="1">
    <citation type="submission" date="2021-01" db="EMBL/GenBank/DDBJ databases">
        <title>C459-1 draft genome sequence.</title>
        <authorList>
            <person name="Zhang X.-F."/>
        </authorList>
    </citation>
    <scope>NUCLEOTIDE SEQUENCE [LARGE SCALE GENOMIC DNA]</scope>
    <source>
        <strain evidence="10">C459-1</strain>
    </source>
</reference>
<dbReference type="InterPro" id="IPR011990">
    <property type="entry name" value="TPR-like_helical_dom_sf"/>
</dbReference>
<dbReference type="InterPro" id="IPR033985">
    <property type="entry name" value="SusD-like_N"/>
</dbReference>
<evidence type="ECO:0000256" key="4">
    <source>
        <dbReference type="ARBA" id="ARBA00023136"/>
    </source>
</evidence>
<keyword evidence="5" id="KW-0998">Cell outer membrane</keyword>
<gene>
    <name evidence="9" type="ORF">JKG61_16695</name>
</gene>
<feature type="signal peptide" evidence="6">
    <location>
        <begin position="1"/>
        <end position="21"/>
    </location>
</feature>
<evidence type="ECO:0000256" key="5">
    <source>
        <dbReference type="ARBA" id="ARBA00023237"/>
    </source>
</evidence>
<dbReference type="Gene3D" id="1.25.40.390">
    <property type="match status" value="1"/>
</dbReference>
<feature type="domain" description="SusD-like N-terminal" evidence="8">
    <location>
        <begin position="25"/>
        <end position="233"/>
    </location>
</feature>
<evidence type="ECO:0000256" key="3">
    <source>
        <dbReference type="ARBA" id="ARBA00022729"/>
    </source>
</evidence>
<feature type="domain" description="RagB/SusD" evidence="7">
    <location>
        <begin position="345"/>
        <end position="440"/>
    </location>
</feature>
<keyword evidence="4" id="KW-0472">Membrane</keyword>
<dbReference type="InterPro" id="IPR012944">
    <property type="entry name" value="SusD_RagB_dom"/>
</dbReference>
<dbReference type="Pfam" id="PF14322">
    <property type="entry name" value="SusD-like_3"/>
    <property type="match status" value="1"/>
</dbReference>
<dbReference type="SUPFAM" id="SSF48452">
    <property type="entry name" value="TPR-like"/>
    <property type="match status" value="1"/>
</dbReference>
<evidence type="ECO:0000256" key="1">
    <source>
        <dbReference type="ARBA" id="ARBA00004442"/>
    </source>
</evidence>
<dbReference type="Proteomes" id="UP000625283">
    <property type="component" value="Unassembled WGS sequence"/>
</dbReference>
<evidence type="ECO:0000256" key="2">
    <source>
        <dbReference type="ARBA" id="ARBA00006275"/>
    </source>
</evidence>
<comment type="caution">
    <text evidence="9">The sequence shown here is derived from an EMBL/GenBank/DDBJ whole genome shotgun (WGS) entry which is preliminary data.</text>
</comment>